<dbReference type="EMBL" id="LT629973">
    <property type="protein sequence ID" value="SEH91948.1"/>
    <property type="molecule type" value="Genomic_DNA"/>
</dbReference>
<evidence type="ECO:0000256" key="1">
    <source>
        <dbReference type="ARBA" id="ARBA00022801"/>
    </source>
</evidence>
<dbReference type="AlphaFoldDB" id="A0A1C7P8M7"/>
<protein>
    <submittedName>
        <fullName evidence="3">Alpha/beta hydrolase fold</fullName>
    </submittedName>
</protein>
<dbReference type="SUPFAM" id="SSF53474">
    <property type="entry name" value="alpha/beta-Hydrolases"/>
    <property type="match status" value="1"/>
</dbReference>
<dbReference type="InterPro" id="IPR013094">
    <property type="entry name" value="AB_hydrolase_3"/>
</dbReference>
<dbReference type="STRING" id="1679444.PYTT_1721"/>
<dbReference type="PANTHER" id="PTHR48081">
    <property type="entry name" value="AB HYDROLASE SUPERFAMILY PROTEIN C4A8.06C"/>
    <property type="match status" value="1"/>
</dbReference>
<gene>
    <name evidence="3" type="ORF">PYTT_1721</name>
</gene>
<dbReference type="InterPro" id="IPR029058">
    <property type="entry name" value="AB_hydrolase_fold"/>
</dbReference>
<dbReference type="Proteomes" id="UP000176204">
    <property type="component" value="Chromosome I"/>
</dbReference>
<dbReference type="GO" id="GO:0016787">
    <property type="term" value="F:hydrolase activity"/>
    <property type="evidence" value="ECO:0007669"/>
    <property type="project" value="UniProtKB-KW"/>
</dbReference>
<accession>A0A1C7P8M7</accession>
<proteinExistence type="predicted"/>
<name>A0A1C7P8M7_9BACT</name>
<organism evidence="3 4">
    <name type="scientific">Akkermansia glycaniphila</name>
    <dbReference type="NCBI Taxonomy" id="1679444"/>
    <lineage>
        <taxon>Bacteria</taxon>
        <taxon>Pseudomonadati</taxon>
        <taxon>Verrucomicrobiota</taxon>
        <taxon>Verrucomicrobiia</taxon>
        <taxon>Verrucomicrobiales</taxon>
        <taxon>Akkermansiaceae</taxon>
        <taxon>Akkermansia</taxon>
    </lineage>
</organism>
<keyword evidence="4" id="KW-1185">Reference proteome</keyword>
<dbReference type="KEGG" id="agl:PYTT_1721"/>
<keyword evidence="1 3" id="KW-0378">Hydrolase</keyword>
<evidence type="ECO:0000313" key="4">
    <source>
        <dbReference type="Proteomes" id="UP000176204"/>
    </source>
</evidence>
<feature type="domain" description="Alpha/beta hydrolase fold-3" evidence="2">
    <location>
        <begin position="61"/>
        <end position="186"/>
    </location>
</feature>
<dbReference type="InterPro" id="IPR050300">
    <property type="entry name" value="GDXG_lipolytic_enzyme"/>
</dbReference>
<dbReference type="OrthoDB" id="9815425at2"/>
<dbReference type="Pfam" id="PF07859">
    <property type="entry name" value="Abhydrolase_3"/>
    <property type="match status" value="1"/>
</dbReference>
<evidence type="ECO:0000259" key="2">
    <source>
        <dbReference type="Pfam" id="PF07859"/>
    </source>
</evidence>
<dbReference type="Gene3D" id="3.40.50.1820">
    <property type="entry name" value="alpha/beta hydrolase"/>
    <property type="match status" value="1"/>
</dbReference>
<dbReference type="RefSeq" id="WP_067777697.1">
    <property type="nucleotide sequence ID" value="NZ_LIGX01000041.1"/>
</dbReference>
<reference evidence="4" key="1">
    <citation type="submission" date="2016-09" db="EMBL/GenBank/DDBJ databases">
        <authorList>
            <person name="Koehorst J."/>
        </authorList>
    </citation>
    <scope>NUCLEOTIDE SEQUENCE [LARGE SCALE GENOMIC DNA]</scope>
</reference>
<evidence type="ECO:0000313" key="3">
    <source>
        <dbReference type="EMBL" id="SEH91948.1"/>
    </source>
</evidence>
<sequence>MSVIFMSLSSQSASVRSESAYGRLLAEVPRFTWRVFGDGVELEMYAFFPPNHSREDAVPSMVFFHGGMWRVDSMAEFVPWATVLARRGVACFLPVFRTRARFEVSALDVLDDAEEAWLWVRENAAELGLDPHAVSVAGCDAGALMALHVAMPPVARKRRWLVFRSKEPLPPMPASVAIFRGVVDLNAPEAARLQIDREMTAAYGLNPVDLLRPCLPPLFSAHGMQDSLMDCHLSEWFAAEWKGCGNAAMHVSCPLGDHAFLHFNVNPQVFEQVMASWDAFLVSNGVWPEADDPAGLLLL</sequence>